<proteinExistence type="predicted"/>
<evidence type="ECO:0000313" key="3">
    <source>
        <dbReference type="Proteomes" id="UP000449906"/>
    </source>
</evidence>
<evidence type="ECO:0000313" key="2">
    <source>
        <dbReference type="EMBL" id="KAB2808184.1"/>
    </source>
</evidence>
<gene>
    <name evidence="2" type="ORF">F9L07_21885</name>
</gene>
<dbReference type="GO" id="GO:0016740">
    <property type="term" value="F:transferase activity"/>
    <property type="evidence" value="ECO:0007669"/>
    <property type="project" value="UniProtKB-KW"/>
</dbReference>
<feature type="compositionally biased region" description="Basic and acidic residues" evidence="1">
    <location>
        <begin position="401"/>
        <end position="412"/>
    </location>
</feature>
<protein>
    <submittedName>
        <fullName evidence="2">Glycosyltransferase family 4 protein</fullName>
    </submittedName>
</protein>
<comment type="caution">
    <text evidence="2">The sequence shown here is derived from an EMBL/GenBank/DDBJ whole genome shotgun (WGS) entry which is preliminary data.</text>
</comment>
<dbReference type="EMBL" id="WBVM01000003">
    <property type="protein sequence ID" value="KAB2808184.1"/>
    <property type="molecule type" value="Genomic_DNA"/>
</dbReference>
<sequence>MRVLQAPVNIANQAWCAALGLRALGHEAEVWEYGATTYDYPCDRRIDVSTGTPAYVAALRDALEGGFDVVHLHFARSLVPESGFLPAFWDLPVWRAMGVTVVVTFHGTDVRLRSHHLADDEWSFYRYGDVPCDEELIADRLQIIRRYASHLTVGSVLDLPYVEDAVYVPKVIDTAATVAPPLATDGRRPVVAHAPSRRAFKGTDLILAGLDRLRDEGVDFELDLIEGVGNAEALERMGRADIVVEKVLGGDAGVTSIEAMALGRVAVARIRDQVIERHPDLPVVPADPDTFTTVLRDLLADPERRARLGAAGRAYAEREHGIEAGGRRLEELYRATPRPALGGYPAWPLPREDGVLAATRRELAAAQLNLAAARERIERKNARIDRLREKVEAARAGQQRARRELEDLRARAAEPAPASEPESEPGPRRGRLFRRD</sequence>
<feature type="region of interest" description="Disordered" evidence="1">
    <location>
        <begin position="391"/>
        <end position="436"/>
    </location>
</feature>
<keyword evidence="2" id="KW-0808">Transferase</keyword>
<evidence type="ECO:0000256" key="1">
    <source>
        <dbReference type="SAM" id="MobiDB-lite"/>
    </source>
</evidence>
<reference evidence="2 3" key="1">
    <citation type="submission" date="2019-09" db="EMBL/GenBank/DDBJ databases">
        <title>Pimelobacter sp. isolated from Paulinella.</title>
        <authorList>
            <person name="Jeong S.E."/>
        </authorList>
    </citation>
    <scope>NUCLEOTIDE SEQUENCE [LARGE SCALE GENOMIC DNA]</scope>
    <source>
        <strain evidence="2 3">Pch-N</strain>
    </source>
</reference>
<dbReference type="SUPFAM" id="SSF53756">
    <property type="entry name" value="UDP-Glycosyltransferase/glycogen phosphorylase"/>
    <property type="match status" value="1"/>
</dbReference>
<name>A0A7J5DSR2_NOCSI</name>
<dbReference type="Gene3D" id="3.40.50.2000">
    <property type="entry name" value="Glycogen Phosphorylase B"/>
    <property type="match status" value="3"/>
</dbReference>
<dbReference type="RefSeq" id="WP_151581878.1">
    <property type="nucleotide sequence ID" value="NZ_WBVM01000003.1"/>
</dbReference>
<dbReference type="AlphaFoldDB" id="A0A7J5DSR2"/>
<organism evidence="2 3">
    <name type="scientific">Nocardioides simplex</name>
    <name type="common">Arthrobacter simplex</name>
    <dbReference type="NCBI Taxonomy" id="2045"/>
    <lineage>
        <taxon>Bacteria</taxon>
        <taxon>Bacillati</taxon>
        <taxon>Actinomycetota</taxon>
        <taxon>Actinomycetes</taxon>
        <taxon>Propionibacteriales</taxon>
        <taxon>Nocardioidaceae</taxon>
        <taxon>Pimelobacter</taxon>
    </lineage>
</organism>
<dbReference type="Proteomes" id="UP000449906">
    <property type="component" value="Unassembled WGS sequence"/>
</dbReference>
<accession>A0A7J5DSR2</accession>